<accession>A0A918XE75</accession>
<evidence type="ECO:0000313" key="3">
    <source>
        <dbReference type="Proteomes" id="UP000654947"/>
    </source>
</evidence>
<comment type="caution">
    <text evidence="2">The sequence shown here is derived from an EMBL/GenBank/DDBJ whole genome shotgun (WGS) entry which is preliminary data.</text>
</comment>
<name>A0A918XE75_9ACTN</name>
<proteinExistence type="predicted"/>
<evidence type="ECO:0000313" key="2">
    <source>
        <dbReference type="EMBL" id="GHD28094.1"/>
    </source>
</evidence>
<organism evidence="2 3">
    <name type="scientific">Nocardiopsis kunsanensis</name>
    <dbReference type="NCBI Taxonomy" id="141693"/>
    <lineage>
        <taxon>Bacteria</taxon>
        <taxon>Bacillati</taxon>
        <taxon>Actinomycetota</taxon>
        <taxon>Actinomycetes</taxon>
        <taxon>Streptosporangiales</taxon>
        <taxon>Nocardiopsidaceae</taxon>
        <taxon>Nocardiopsis</taxon>
    </lineage>
</organism>
<reference evidence="2 3" key="1">
    <citation type="journal article" date="2014" name="Int. J. Syst. Evol. Microbiol.">
        <title>Complete genome sequence of Corynebacterium casei LMG S-19264T (=DSM 44701T), isolated from a smear-ripened cheese.</title>
        <authorList>
            <consortium name="US DOE Joint Genome Institute (JGI-PGF)"/>
            <person name="Walter F."/>
            <person name="Albersmeier A."/>
            <person name="Kalinowski J."/>
            <person name="Ruckert C."/>
        </authorList>
    </citation>
    <scope>NUCLEOTIDE SEQUENCE [LARGE SCALE GENOMIC DNA]</scope>
    <source>
        <strain evidence="2 3">KCTC 19473</strain>
    </source>
</reference>
<feature type="region of interest" description="Disordered" evidence="1">
    <location>
        <begin position="56"/>
        <end position="77"/>
    </location>
</feature>
<gene>
    <name evidence="2" type="ORF">GCM10007147_27750</name>
</gene>
<dbReference type="RefSeq" id="WP_017575788.1">
    <property type="nucleotide sequence ID" value="NZ_BMXL01000013.1"/>
</dbReference>
<dbReference type="EMBL" id="BMXL01000013">
    <property type="protein sequence ID" value="GHD28094.1"/>
    <property type="molecule type" value="Genomic_DNA"/>
</dbReference>
<sequence length="77" mass="8204">MSLQEASRQLEAAIHDARVSFDCILLDEVDRAHTNAITARAAIDAAEHALNVELERRAAEKGSEDGPGGRSESGSES</sequence>
<keyword evidence="3" id="KW-1185">Reference proteome</keyword>
<evidence type="ECO:0000256" key="1">
    <source>
        <dbReference type="SAM" id="MobiDB-lite"/>
    </source>
</evidence>
<dbReference type="AlphaFoldDB" id="A0A918XE75"/>
<protein>
    <submittedName>
        <fullName evidence="2">Uncharacterized protein</fullName>
    </submittedName>
</protein>
<dbReference type="Proteomes" id="UP000654947">
    <property type="component" value="Unassembled WGS sequence"/>
</dbReference>